<feature type="region of interest" description="Disordered" evidence="1">
    <location>
        <begin position="1"/>
        <end position="27"/>
    </location>
</feature>
<organism evidence="2 3">
    <name type="scientific">Pseudoleptotrichia goodfellowii F0264</name>
    <dbReference type="NCBI Taxonomy" id="596323"/>
    <lineage>
        <taxon>Bacteria</taxon>
        <taxon>Fusobacteriati</taxon>
        <taxon>Fusobacteriota</taxon>
        <taxon>Fusobacteriia</taxon>
        <taxon>Fusobacteriales</taxon>
        <taxon>Leptotrichiaceae</taxon>
        <taxon>Pseudoleptotrichia</taxon>
    </lineage>
</organism>
<sequence>MDKNQIDKKIKELQKENQKKAKKREKIADEDKKLHLEIMKNISEIEKLKKLKNKSES</sequence>
<keyword evidence="3" id="KW-1185">Reference proteome</keyword>
<evidence type="ECO:0000313" key="2">
    <source>
        <dbReference type="EMBL" id="EEY34190.1"/>
    </source>
</evidence>
<accession>D0GNZ6</accession>
<dbReference type="RefSeq" id="WP_006808168.1">
    <property type="nucleotide sequence ID" value="NZ_ADAD01000177.1"/>
</dbReference>
<evidence type="ECO:0000313" key="3">
    <source>
        <dbReference type="Proteomes" id="UP000004226"/>
    </source>
</evidence>
<gene>
    <name evidence="2" type="ORF">HMPREF0554_0849</name>
</gene>
<comment type="caution">
    <text evidence="2">The sequence shown here is derived from an EMBL/GenBank/DDBJ whole genome shotgun (WGS) entry which is preliminary data.</text>
</comment>
<name>D0GNZ6_9FUSO</name>
<dbReference type="AlphaFoldDB" id="D0GNZ6"/>
<reference evidence="2 3" key="1">
    <citation type="submission" date="2009-10" db="EMBL/GenBank/DDBJ databases">
        <authorList>
            <person name="Harkins D.M."/>
            <person name="Madupu R."/>
            <person name="Durkin A.S."/>
            <person name="Torralba M."/>
            <person name="Methe B."/>
            <person name="Sutton G.G."/>
            <person name="Strausberg R.L."/>
            <person name="Nelson K.E."/>
        </authorList>
    </citation>
    <scope>NUCLEOTIDE SEQUENCE [LARGE SCALE GENOMIC DNA]</scope>
    <source>
        <strain evidence="2 3">F0264</strain>
    </source>
</reference>
<evidence type="ECO:0000256" key="1">
    <source>
        <dbReference type="SAM" id="MobiDB-lite"/>
    </source>
</evidence>
<dbReference type="Proteomes" id="UP000004226">
    <property type="component" value="Unassembled WGS sequence"/>
</dbReference>
<dbReference type="EMBL" id="ADAD01000177">
    <property type="protein sequence ID" value="EEY34190.1"/>
    <property type="molecule type" value="Genomic_DNA"/>
</dbReference>
<protein>
    <submittedName>
        <fullName evidence="2">Uncharacterized protein</fullName>
    </submittedName>
</protein>
<proteinExistence type="predicted"/>
<feature type="compositionally biased region" description="Basic and acidic residues" evidence="1">
    <location>
        <begin position="1"/>
        <end position="19"/>
    </location>
</feature>